<dbReference type="InterPro" id="IPR012674">
    <property type="entry name" value="Calycin"/>
</dbReference>
<dbReference type="SUPFAM" id="SSF50814">
    <property type="entry name" value="Lipocalins"/>
    <property type="match status" value="1"/>
</dbReference>
<organism evidence="2">
    <name type="scientific">Rhipicephalus appendiculatus</name>
    <name type="common">Brown ear tick</name>
    <dbReference type="NCBI Taxonomy" id="34631"/>
    <lineage>
        <taxon>Eukaryota</taxon>
        <taxon>Metazoa</taxon>
        <taxon>Ecdysozoa</taxon>
        <taxon>Arthropoda</taxon>
        <taxon>Chelicerata</taxon>
        <taxon>Arachnida</taxon>
        <taxon>Acari</taxon>
        <taxon>Parasitiformes</taxon>
        <taxon>Ixodida</taxon>
        <taxon>Ixodoidea</taxon>
        <taxon>Ixodidae</taxon>
        <taxon>Rhipicephalinae</taxon>
        <taxon>Rhipicephalus</taxon>
        <taxon>Rhipicephalus</taxon>
    </lineage>
</organism>
<evidence type="ECO:0000256" key="1">
    <source>
        <dbReference type="SAM" id="SignalP"/>
    </source>
</evidence>
<feature type="chain" id="PRO_5007285780" evidence="1">
    <location>
        <begin position="20"/>
        <end position="178"/>
    </location>
</feature>
<keyword evidence="1" id="KW-0732">Signal</keyword>
<dbReference type="AlphaFoldDB" id="A0A131YQ67"/>
<sequence length="178" mass="20552">MMRSDALFFFFGLFVGVYGASLNELISVLNRTDTIWLYNQSYSYNPEAPNRTCVYWHLKNLTTSSYLFDNDYKQHGTYETDYNTTATLSEESPNAMMTVIYKSEGMKEATSVVYTLNSWFKDEKCFVLTRQPNETDEVLCELHLWGSGIRGKHPSCEATYKSLCRKPGPEVFSEHDCM</sequence>
<accession>A0A131YQ67</accession>
<proteinExistence type="predicted"/>
<evidence type="ECO:0000313" key="2">
    <source>
        <dbReference type="EMBL" id="JAP80728.1"/>
    </source>
</evidence>
<dbReference type="Gene3D" id="2.40.128.20">
    <property type="match status" value="1"/>
</dbReference>
<reference evidence="2" key="1">
    <citation type="journal article" date="2016" name="Ticks Tick Borne Dis.">
        <title>De novo assembly and annotation of the salivary gland transcriptome of Rhipicephalus appendiculatus male and female ticks during blood feeding.</title>
        <authorList>
            <person name="de Castro M.H."/>
            <person name="de Klerk D."/>
            <person name="Pienaar R."/>
            <person name="Latif A.A."/>
            <person name="Rees D.J."/>
            <person name="Mans B.J."/>
        </authorList>
    </citation>
    <scope>NUCLEOTIDE SEQUENCE</scope>
    <source>
        <tissue evidence="2">Salivary glands</tissue>
    </source>
</reference>
<protein>
    <submittedName>
        <fullName evidence="2">Lipocalin</fullName>
    </submittedName>
</protein>
<name>A0A131YQ67_RHIAP</name>
<feature type="signal peptide" evidence="1">
    <location>
        <begin position="1"/>
        <end position="19"/>
    </location>
</feature>
<dbReference type="EMBL" id="GEDV01007829">
    <property type="protein sequence ID" value="JAP80728.1"/>
    <property type="molecule type" value="Transcribed_RNA"/>
</dbReference>